<evidence type="ECO:0000313" key="8">
    <source>
        <dbReference type="Proteomes" id="UP001212997"/>
    </source>
</evidence>
<evidence type="ECO:0000313" key="7">
    <source>
        <dbReference type="EMBL" id="KAJ3489989.1"/>
    </source>
</evidence>
<feature type="compositionally biased region" description="Pro residues" evidence="5">
    <location>
        <begin position="352"/>
        <end position="361"/>
    </location>
</feature>
<dbReference type="Proteomes" id="UP001212997">
    <property type="component" value="Unassembled WGS sequence"/>
</dbReference>
<evidence type="ECO:0000256" key="1">
    <source>
        <dbReference type="ARBA" id="ARBA00022723"/>
    </source>
</evidence>
<feature type="compositionally biased region" description="Low complexity" evidence="5">
    <location>
        <begin position="465"/>
        <end position="477"/>
    </location>
</feature>
<feature type="region of interest" description="Disordered" evidence="5">
    <location>
        <begin position="1"/>
        <end position="133"/>
    </location>
</feature>
<organism evidence="7 8">
    <name type="scientific">Meripilus lineatus</name>
    <dbReference type="NCBI Taxonomy" id="2056292"/>
    <lineage>
        <taxon>Eukaryota</taxon>
        <taxon>Fungi</taxon>
        <taxon>Dikarya</taxon>
        <taxon>Basidiomycota</taxon>
        <taxon>Agaricomycotina</taxon>
        <taxon>Agaricomycetes</taxon>
        <taxon>Polyporales</taxon>
        <taxon>Meripilaceae</taxon>
        <taxon>Meripilus</taxon>
    </lineage>
</organism>
<dbReference type="GO" id="GO:0005737">
    <property type="term" value="C:cytoplasm"/>
    <property type="evidence" value="ECO:0007669"/>
    <property type="project" value="TreeGrafter"/>
</dbReference>
<dbReference type="Pfam" id="PF13639">
    <property type="entry name" value="zf-RING_2"/>
    <property type="match status" value="1"/>
</dbReference>
<feature type="compositionally biased region" description="Basic and acidic residues" evidence="5">
    <location>
        <begin position="90"/>
        <end position="99"/>
    </location>
</feature>
<dbReference type="InterPro" id="IPR001841">
    <property type="entry name" value="Znf_RING"/>
</dbReference>
<feature type="compositionally biased region" description="Acidic residues" evidence="5">
    <location>
        <begin position="51"/>
        <end position="62"/>
    </location>
</feature>
<keyword evidence="3" id="KW-0862">Zinc</keyword>
<evidence type="ECO:0000256" key="5">
    <source>
        <dbReference type="SAM" id="MobiDB-lite"/>
    </source>
</evidence>
<accession>A0AAD5VA80</accession>
<gene>
    <name evidence="7" type="ORF">NLI96_g1745</name>
</gene>
<feature type="compositionally biased region" description="Pro residues" evidence="5">
    <location>
        <begin position="405"/>
        <end position="415"/>
    </location>
</feature>
<keyword evidence="8" id="KW-1185">Reference proteome</keyword>
<sequence>MEAGSSHRVDDFYDDMPSLISEAELRAQGQGDEDPGAQSDASIPSLQTVSDSDEETDDDESDLESHSDSFSESDSDDNISMPPLESPPSDTRDRPRRVNEGSGIPPIPPPPPLHTFDFYRNGGTPGSESPFGNLPSRALRGFMLEQVLNASDVRDYGGPNLSNIFGNIGNLSPDFVLDHILMAHLHHPSEPDDDPLRADTIISCLEVVSEEHIARYEKLRSGSEEDEFEGCAICRDVFIPEDFVESPLPAKGSAEYIFSQLPFDKIRVSPILAFPCPGMHIFHENCISPWLARKTTCPTCRFDVDPQSLTLRIVGRSRSEPVSRQRKAWEPPKSKGFLNWLQREEDKRNGIPVPPSPPLPPTSTRANISPPLPPYLLADPDDDDDDEEWITDDEDMSHYYTPPLLRLPPSPPPLDPVSDSDDDDDGPPPLVGETEDNLPIPLSPRPAPTRIPPRRPHHHIDSLDEIGNSSSSSLSDGENARRAFAVLRRRPTEPLHTSMRNPPHRPEPRGRPHGDFPHPRAMFNELMTLIGDLNGFPPQNPPPGGNGGSNFYEAR</sequence>
<feature type="compositionally biased region" description="Basic and acidic residues" evidence="5">
    <location>
        <begin position="504"/>
        <end position="518"/>
    </location>
</feature>
<proteinExistence type="predicted"/>
<evidence type="ECO:0000256" key="4">
    <source>
        <dbReference type="PROSITE-ProRule" id="PRU00175"/>
    </source>
</evidence>
<feature type="compositionally biased region" description="Basic and acidic residues" evidence="5">
    <location>
        <begin position="1"/>
        <end position="11"/>
    </location>
</feature>
<dbReference type="GO" id="GO:0061630">
    <property type="term" value="F:ubiquitin protein ligase activity"/>
    <property type="evidence" value="ECO:0007669"/>
    <property type="project" value="TreeGrafter"/>
</dbReference>
<feature type="region of interest" description="Disordered" evidence="5">
    <location>
        <begin position="316"/>
        <end position="555"/>
    </location>
</feature>
<dbReference type="GO" id="GO:0016567">
    <property type="term" value="P:protein ubiquitination"/>
    <property type="evidence" value="ECO:0007669"/>
    <property type="project" value="TreeGrafter"/>
</dbReference>
<protein>
    <recommendedName>
        <fullName evidence="6">RING-type domain-containing protein</fullName>
    </recommendedName>
</protein>
<comment type="caution">
    <text evidence="7">The sequence shown here is derived from an EMBL/GenBank/DDBJ whole genome shotgun (WGS) entry which is preliminary data.</text>
</comment>
<evidence type="ECO:0000259" key="6">
    <source>
        <dbReference type="PROSITE" id="PS50089"/>
    </source>
</evidence>
<feature type="compositionally biased region" description="Pro residues" evidence="5">
    <location>
        <begin position="441"/>
        <end position="451"/>
    </location>
</feature>
<feature type="compositionally biased region" description="Acidic residues" evidence="5">
    <location>
        <begin position="379"/>
        <end position="395"/>
    </location>
</feature>
<keyword evidence="2 4" id="KW-0863">Zinc-finger</keyword>
<dbReference type="PANTHER" id="PTHR15710:SF217">
    <property type="entry name" value="E3 UBIQUITIN-PROTEIN LIGASE RDUF2"/>
    <property type="match status" value="1"/>
</dbReference>
<dbReference type="SUPFAM" id="SSF57850">
    <property type="entry name" value="RING/U-box"/>
    <property type="match status" value="1"/>
</dbReference>
<dbReference type="AlphaFoldDB" id="A0AAD5VA80"/>
<feature type="compositionally biased region" description="Basic and acidic residues" evidence="5">
    <location>
        <begin position="317"/>
        <end position="333"/>
    </location>
</feature>
<dbReference type="PROSITE" id="PS50089">
    <property type="entry name" value="ZF_RING_2"/>
    <property type="match status" value="1"/>
</dbReference>
<name>A0AAD5VA80_9APHY</name>
<reference evidence="7" key="1">
    <citation type="submission" date="2022-07" db="EMBL/GenBank/DDBJ databases">
        <title>Genome Sequence of Physisporinus lineatus.</title>
        <authorList>
            <person name="Buettner E."/>
        </authorList>
    </citation>
    <scope>NUCLEOTIDE SEQUENCE</scope>
    <source>
        <strain evidence="7">VT162</strain>
    </source>
</reference>
<dbReference type="Gene3D" id="3.30.40.10">
    <property type="entry name" value="Zinc/RING finger domain, C3HC4 (zinc finger)"/>
    <property type="match status" value="1"/>
</dbReference>
<evidence type="ECO:0000256" key="2">
    <source>
        <dbReference type="ARBA" id="ARBA00022771"/>
    </source>
</evidence>
<feature type="domain" description="RING-type" evidence="6">
    <location>
        <begin position="231"/>
        <end position="301"/>
    </location>
</feature>
<dbReference type="InterPro" id="IPR013083">
    <property type="entry name" value="Znf_RING/FYVE/PHD"/>
</dbReference>
<dbReference type="EMBL" id="JANAWD010000035">
    <property type="protein sequence ID" value="KAJ3489989.1"/>
    <property type="molecule type" value="Genomic_DNA"/>
</dbReference>
<dbReference type="PANTHER" id="PTHR15710">
    <property type="entry name" value="E3 UBIQUITIN-PROTEIN LIGASE PRAJA"/>
    <property type="match status" value="1"/>
</dbReference>
<keyword evidence="1" id="KW-0479">Metal-binding</keyword>
<feature type="compositionally biased region" description="Polar residues" evidence="5">
    <location>
        <begin position="39"/>
        <end position="49"/>
    </location>
</feature>
<evidence type="ECO:0000256" key="3">
    <source>
        <dbReference type="ARBA" id="ARBA00022833"/>
    </source>
</evidence>
<dbReference type="GO" id="GO:0008270">
    <property type="term" value="F:zinc ion binding"/>
    <property type="evidence" value="ECO:0007669"/>
    <property type="project" value="UniProtKB-KW"/>
</dbReference>